<dbReference type="AlphaFoldDB" id="A0A382PZX6"/>
<dbReference type="Gene3D" id="3.20.70.20">
    <property type="match status" value="1"/>
</dbReference>
<sequence>KSGERGMFNRQAAKSQAAKNGRRDPDHEFGTNPCSEIILRDREFCNLSEVVVREKDTLDTLKEKVRIATIIGTIQSTLTNFRYLNRKWQENCAEERLLGVSITGIMDNMITNGKASGTVSLPEVLKALKQVAIDTNAQWAKKLGINQSVAITCVKPSGTVSQLVDSASGIHARHAPYYIRTVRADKKDPLAKMMHDQGFPCEDDVTKPDHTWVFSFPVKGPKEGIYRKDMTAVEQLELWKIYQENWCEHKPSITVSVKEEEWMGVGAWVYDNFEYMSGVSFLPFADHSYRQAPYQDCSKLEYQKLLKEMPKDSDWSKLIEYEEKDMTHGSQELACSA</sequence>
<evidence type="ECO:0000256" key="3">
    <source>
        <dbReference type="ARBA" id="ARBA00023002"/>
    </source>
</evidence>
<accession>A0A382PZX6</accession>
<keyword evidence="4" id="KW-0170">Cobalt</keyword>
<feature type="non-terminal residue" evidence="6">
    <location>
        <position position="1"/>
    </location>
</feature>
<dbReference type="GO" id="GO:0031419">
    <property type="term" value="F:cobalamin binding"/>
    <property type="evidence" value="ECO:0007669"/>
    <property type="project" value="UniProtKB-KW"/>
</dbReference>
<keyword evidence="2" id="KW-0846">Cobalamin</keyword>
<dbReference type="EMBL" id="UINC01111009">
    <property type="protein sequence ID" value="SVC78904.1"/>
    <property type="molecule type" value="Genomic_DNA"/>
</dbReference>
<evidence type="ECO:0000256" key="2">
    <source>
        <dbReference type="ARBA" id="ARBA00022628"/>
    </source>
</evidence>
<reference evidence="6" key="1">
    <citation type="submission" date="2018-05" db="EMBL/GenBank/DDBJ databases">
        <authorList>
            <person name="Lanie J.A."/>
            <person name="Ng W.-L."/>
            <person name="Kazmierczak K.M."/>
            <person name="Andrzejewski T.M."/>
            <person name="Davidsen T.M."/>
            <person name="Wayne K.J."/>
            <person name="Tettelin H."/>
            <person name="Glass J.I."/>
            <person name="Rusch D."/>
            <person name="Podicherti R."/>
            <person name="Tsui H.-C.T."/>
            <person name="Winkler M.E."/>
        </authorList>
    </citation>
    <scope>NUCLEOTIDE SEQUENCE</scope>
</reference>
<organism evidence="6">
    <name type="scientific">marine metagenome</name>
    <dbReference type="NCBI Taxonomy" id="408172"/>
    <lineage>
        <taxon>unclassified sequences</taxon>
        <taxon>metagenomes</taxon>
        <taxon>ecological metagenomes</taxon>
    </lineage>
</organism>
<dbReference type="PANTHER" id="PTHR43371:SF1">
    <property type="entry name" value="RIBONUCLEOSIDE-DIPHOSPHATE REDUCTASE"/>
    <property type="match status" value="1"/>
</dbReference>
<feature type="region of interest" description="Disordered" evidence="5">
    <location>
        <begin position="1"/>
        <end position="32"/>
    </location>
</feature>
<evidence type="ECO:0000256" key="5">
    <source>
        <dbReference type="SAM" id="MobiDB-lite"/>
    </source>
</evidence>
<evidence type="ECO:0000313" key="6">
    <source>
        <dbReference type="EMBL" id="SVC78904.1"/>
    </source>
</evidence>
<proteinExistence type="predicted"/>
<keyword evidence="3" id="KW-0560">Oxidoreductase</keyword>
<evidence type="ECO:0000256" key="1">
    <source>
        <dbReference type="ARBA" id="ARBA00001922"/>
    </source>
</evidence>
<gene>
    <name evidence="6" type="ORF">METZ01_LOCUS331758</name>
</gene>
<feature type="non-terminal residue" evidence="6">
    <location>
        <position position="337"/>
    </location>
</feature>
<comment type="cofactor">
    <cofactor evidence="1">
        <name>adenosylcob(III)alamin</name>
        <dbReference type="ChEBI" id="CHEBI:18408"/>
    </cofactor>
</comment>
<name>A0A382PZX6_9ZZZZ</name>
<protein>
    <submittedName>
        <fullName evidence="6">Uncharacterized protein</fullName>
    </submittedName>
</protein>
<dbReference type="InterPro" id="IPR050862">
    <property type="entry name" value="RdRp_reductase_class-2"/>
</dbReference>
<dbReference type="PANTHER" id="PTHR43371">
    <property type="entry name" value="VITAMIN B12-DEPENDENT RIBONUCLEOTIDE REDUCTASE"/>
    <property type="match status" value="1"/>
</dbReference>
<dbReference type="SUPFAM" id="SSF51998">
    <property type="entry name" value="PFL-like glycyl radical enzymes"/>
    <property type="match status" value="1"/>
</dbReference>
<dbReference type="GO" id="GO:0004748">
    <property type="term" value="F:ribonucleoside-diphosphate reductase activity, thioredoxin disulfide as acceptor"/>
    <property type="evidence" value="ECO:0007669"/>
    <property type="project" value="TreeGrafter"/>
</dbReference>
<evidence type="ECO:0000256" key="4">
    <source>
        <dbReference type="ARBA" id="ARBA00023285"/>
    </source>
</evidence>